<feature type="binding site" evidence="9">
    <location>
        <begin position="85"/>
        <end position="90"/>
    </location>
    <ligand>
        <name>NADP(+)</name>
        <dbReference type="ChEBI" id="CHEBI:58349"/>
    </ligand>
</feature>
<evidence type="ECO:0000313" key="11">
    <source>
        <dbReference type="EMBL" id="PNH04030.1"/>
    </source>
</evidence>
<dbReference type="Gene3D" id="3.40.50.720">
    <property type="entry name" value="NAD(P)-binding Rossmann-like Domain"/>
    <property type="match status" value="1"/>
</dbReference>
<dbReference type="InterPro" id="IPR013328">
    <property type="entry name" value="6PGD_dom2"/>
</dbReference>
<evidence type="ECO:0000256" key="1">
    <source>
        <dbReference type="ARBA" id="ARBA00004874"/>
    </source>
</evidence>
<dbReference type="PROSITE" id="PS00461">
    <property type="entry name" value="6PGD"/>
    <property type="match status" value="1"/>
</dbReference>
<dbReference type="InterPro" id="IPR006183">
    <property type="entry name" value="Pgluconate_DH"/>
</dbReference>
<feature type="binding site" evidence="9">
    <location>
        <position position="181"/>
    </location>
    <ligand>
        <name>NADP(+)</name>
        <dbReference type="ChEBI" id="CHEBI:58349"/>
    </ligand>
</feature>
<dbReference type="Pfam" id="PF03446">
    <property type="entry name" value="NAD_binding_2"/>
    <property type="match status" value="1"/>
</dbReference>
<dbReference type="Pfam" id="PF00393">
    <property type="entry name" value="6PGD"/>
    <property type="match status" value="2"/>
</dbReference>
<keyword evidence="5" id="KW-0560">Oxidoreductase</keyword>
<dbReference type="InterPro" id="IPR006115">
    <property type="entry name" value="6PGDH_NADP-bd"/>
</dbReference>
<dbReference type="OrthoDB" id="434986at2759"/>
<dbReference type="GO" id="GO:0050661">
    <property type="term" value="F:NADP binding"/>
    <property type="evidence" value="ECO:0007669"/>
    <property type="project" value="InterPro"/>
</dbReference>
<evidence type="ECO:0000259" key="10">
    <source>
        <dbReference type="SMART" id="SM01350"/>
    </source>
</evidence>
<sequence>MNFVLKGSKLPATCGRTREAAAVHPAASRSSAAPHAPRTTAPLAAPLAPLAPRLSRRAPQAATAEAPSVSGKQSPMAVSQIGLVGLAVMGQNMALNVAEKGFPISVYNRSFDKTEAAVKRAQKEGLGDKLRGFETVKDFVMSLEKPRRVIILVKAGAPVDQTIAQLSEYMEPGDIIIDGGNEWYENTEKRMKAVAEKGLLYLGMGVSGGEEGARNGPSMMPGGSPEAYSAIESIVKKVAAQVDSGPCVMYIGGGGAGNFVKMVHNGIEYGDMQLISEAYDVLKTLGGLDNEELAAVFTEWNQTELKSFLVEITAIIMNKKDDQAPGYLVDMIVDKTGSKGTGKWTVQQAAELAVAAPTMASALDARYMSALKSQRVEAAKVCGAVARLPANLVQAQRDFFGSHTYERADKAGWYHTVWDESFGSADSATTSGYVV</sequence>
<evidence type="ECO:0000256" key="3">
    <source>
        <dbReference type="ARBA" id="ARBA00011738"/>
    </source>
</evidence>
<dbReference type="SMART" id="SM01350">
    <property type="entry name" value="6PGD"/>
    <property type="match status" value="1"/>
</dbReference>
<keyword evidence="6" id="KW-0311">Gluconate utilization</keyword>
<organism evidence="11 12">
    <name type="scientific">Tetrabaena socialis</name>
    <dbReference type="NCBI Taxonomy" id="47790"/>
    <lineage>
        <taxon>Eukaryota</taxon>
        <taxon>Viridiplantae</taxon>
        <taxon>Chlorophyta</taxon>
        <taxon>core chlorophytes</taxon>
        <taxon>Chlorophyceae</taxon>
        <taxon>CS clade</taxon>
        <taxon>Chlamydomonadales</taxon>
        <taxon>Tetrabaenaceae</taxon>
        <taxon>Tetrabaena</taxon>
    </lineage>
</organism>
<evidence type="ECO:0000256" key="5">
    <source>
        <dbReference type="ARBA" id="ARBA00023002"/>
    </source>
</evidence>
<dbReference type="SUPFAM" id="SSF48179">
    <property type="entry name" value="6-phosphogluconate dehydrogenase C-terminal domain-like"/>
    <property type="match status" value="1"/>
</dbReference>
<dbReference type="UniPathway" id="UPA00115">
    <property type="reaction ID" value="UER00410"/>
</dbReference>
<comment type="caution">
    <text evidence="11">The sequence shown here is derived from an EMBL/GenBank/DDBJ whole genome shotgun (WGS) entry which is preliminary data.</text>
</comment>
<evidence type="ECO:0000256" key="6">
    <source>
        <dbReference type="ARBA" id="ARBA00023064"/>
    </source>
</evidence>
<keyword evidence="7" id="KW-0570">Pentose shunt</keyword>
<feature type="binding site" evidence="9">
    <location>
        <begin position="108"/>
        <end position="110"/>
    </location>
    <ligand>
        <name>NADP(+)</name>
        <dbReference type="ChEBI" id="CHEBI:58349"/>
    </ligand>
</feature>
<dbReference type="InterPro" id="IPR006184">
    <property type="entry name" value="6PGdom_BS"/>
</dbReference>
<name>A0A2J7ZUV3_9CHLO</name>
<evidence type="ECO:0000256" key="7">
    <source>
        <dbReference type="ARBA" id="ARBA00023126"/>
    </source>
</evidence>
<dbReference type="GO" id="GO:0004616">
    <property type="term" value="F:phosphogluconate dehydrogenase (decarboxylating) activity"/>
    <property type="evidence" value="ECO:0007669"/>
    <property type="project" value="UniProtKB-EC"/>
</dbReference>
<feature type="active site" description="Proton acceptor" evidence="8">
    <location>
        <position position="261"/>
    </location>
</feature>
<reference evidence="11 12" key="1">
    <citation type="journal article" date="2017" name="Mol. Biol. Evol.">
        <title>The 4-celled Tetrabaena socialis nuclear genome reveals the essential components for genetic control of cell number at the origin of multicellularity in the volvocine lineage.</title>
        <authorList>
            <person name="Featherston J."/>
            <person name="Arakaki Y."/>
            <person name="Hanschen E.R."/>
            <person name="Ferris P.J."/>
            <person name="Michod R.E."/>
            <person name="Olson B.J.S.C."/>
            <person name="Nozaki H."/>
            <person name="Durand P.M."/>
        </authorList>
    </citation>
    <scope>NUCLEOTIDE SEQUENCE [LARGE SCALE GENOMIC DNA]</scope>
    <source>
        <strain evidence="11 12">NIES-571</strain>
    </source>
</reference>
<feature type="binding site" evidence="9">
    <location>
        <begin position="153"/>
        <end position="155"/>
    </location>
    <ligand>
        <name>NADP(+)</name>
        <dbReference type="ChEBI" id="CHEBI:58349"/>
    </ligand>
</feature>
<dbReference type="AlphaFoldDB" id="A0A2J7ZUV3"/>
<dbReference type="EMBL" id="PGGS01000433">
    <property type="protein sequence ID" value="PNH04030.1"/>
    <property type="molecule type" value="Genomic_DNA"/>
</dbReference>
<feature type="active site" description="Proton donor" evidence="8">
    <location>
        <position position="268"/>
    </location>
</feature>
<keyword evidence="12" id="KW-1185">Reference proteome</keyword>
<evidence type="ECO:0000313" key="12">
    <source>
        <dbReference type="Proteomes" id="UP000236333"/>
    </source>
</evidence>
<feature type="domain" description="6-phosphogluconate dehydrogenase C-terminal" evidence="10">
    <location>
        <begin position="257"/>
        <end position="419"/>
    </location>
</feature>
<accession>A0A2J7ZUV3</accession>
<dbReference type="FunFam" id="3.40.50.720:FF:000007">
    <property type="entry name" value="6-phosphogluconate dehydrogenase, decarboxylating"/>
    <property type="match status" value="1"/>
</dbReference>
<dbReference type="InterPro" id="IPR036291">
    <property type="entry name" value="NAD(P)-bd_dom_sf"/>
</dbReference>
<dbReference type="InterPro" id="IPR008927">
    <property type="entry name" value="6-PGluconate_DH-like_C_sf"/>
</dbReference>
<dbReference type="SUPFAM" id="SSF51735">
    <property type="entry name" value="NAD(P)-binding Rossmann-fold domains"/>
    <property type="match status" value="1"/>
</dbReference>
<dbReference type="EC" id="1.1.1.44" evidence="4"/>
<gene>
    <name evidence="11" type="ORF">TSOC_009854</name>
</gene>
<dbReference type="PRINTS" id="PR00076">
    <property type="entry name" value="6PGDHDRGNASE"/>
</dbReference>
<proteinExistence type="inferred from homology"/>
<dbReference type="NCBIfam" id="NF006765">
    <property type="entry name" value="PRK09287.1"/>
    <property type="match status" value="1"/>
</dbReference>
<comment type="pathway">
    <text evidence="1">Carbohydrate degradation; pentose phosphate pathway; D-ribulose 5-phosphate from D-glucose 6-phosphate (oxidative stage): step 3/3.</text>
</comment>
<dbReference type="GO" id="GO:0019521">
    <property type="term" value="P:D-gluconate metabolic process"/>
    <property type="evidence" value="ECO:0007669"/>
    <property type="project" value="UniProtKB-KW"/>
</dbReference>
<dbReference type="InterPro" id="IPR006113">
    <property type="entry name" value="6PGDH_Gnd/GntZ"/>
</dbReference>
<comment type="subunit">
    <text evidence="3">Homodimer.</text>
</comment>
<protein>
    <recommendedName>
        <fullName evidence="4">phosphogluconate dehydrogenase (NADP(+)-dependent, decarboxylating)</fullName>
        <ecNumber evidence="4">1.1.1.44</ecNumber>
    </recommendedName>
</protein>
<comment type="similarity">
    <text evidence="2">Belongs to the 6-phosphogluconate dehydrogenase family.</text>
</comment>
<dbReference type="Gene3D" id="1.10.1040.10">
    <property type="entry name" value="N-(1-d-carboxylethyl)-l-norvaline Dehydrogenase, domain 2"/>
    <property type="match status" value="1"/>
</dbReference>
<evidence type="ECO:0000256" key="8">
    <source>
        <dbReference type="PIRSR" id="PIRSR000109-1"/>
    </source>
</evidence>
<evidence type="ECO:0000256" key="2">
    <source>
        <dbReference type="ARBA" id="ARBA00008419"/>
    </source>
</evidence>
<dbReference type="PANTHER" id="PTHR11811">
    <property type="entry name" value="6-PHOSPHOGLUCONATE DEHYDROGENASE"/>
    <property type="match status" value="1"/>
</dbReference>
<evidence type="ECO:0000256" key="9">
    <source>
        <dbReference type="PIRSR" id="PIRSR000109-3"/>
    </source>
</evidence>
<dbReference type="Proteomes" id="UP000236333">
    <property type="component" value="Unassembled WGS sequence"/>
</dbReference>
<evidence type="ECO:0000256" key="4">
    <source>
        <dbReference type="ARBA" id="ARBA00013011"/>
    </source>
</evidence>
<dbReference type="GO" id="GO:0006098">
    <property type="term" value="P:pentose-phosphate shunt"/>
    <property type="evidence" value="ECO:0007669"/>
    <property type="project" value="UniProtKB-UniPathway"/>
</dbReference>
<dbReference type="InterPro" id="IPR006114">
    <property type="entry name" value="6PGDH_C"/>
</dbReference>
<dbReference type="PIRSF" id="PIRSF000109">
    <property type="entry name" value="6PGD"/>
    <property type="match status" value="1"/>
</dbReference>